<dbReference type="EMBL" id="BAABBP010000020">
    <property type="protein sequence ID" value="GAA3998164.1"/>
    <property type="molecule type" value="Genomic_DNA"/>
</dbReference>
<evidence type="ECO:0000256" key="2">
    <source>
        <dbReference type="ARBA" id="ARBA00022692"/>
    </source>
</evidence>
<feature type="region of interest" description="Disordered" evidence="4">
    <location>
        <begin position="42"/>
        <end position="68"/>
    </location>
</feature>
<evidence type="ECO:0000256" key="3">
    <source>
        <dbReference type="ARBA" id="ARBA00023237"/>
    </source>
</evidence>
<keyword evidence="10" id="KW-1185">Reference proteome</keyword>
<evidence type="ECO:0000259" key="8">
    <source>
        <dbReference type="Pfam" id="PF17287"/>
    </source>
</evidence>
<keyword evidence="5" id="KW-0732">Signal</keyword>
<name>A0ABP7RIS6_9BURK</name>
<dbReference type="Pfam" id="PF17287">
    <property type="entry name" value="POTRA_3"/>
    <property type="match status" value="1"/>
</dbReference>
<dbReference type="InterPro" id="IPR027282">
    <property type="entry name" value="TPS"/>
</dbReference>
<dbReference type="Proteomes" id="UP001501627">
    <property type="component" value="Unassembled WGS sequence"/>
</dbReference>
<evidence type="ECO:0000259" key="7">
    <source>
        <dbReference type="Pfam" id="PF08479"/>
    </source>
</evidence>
<dbReference type="Pfam" id="PF03865">
    <property type="entry name" value="ShlB"/>
    <property type="match status" value="1"/>
</dbReference>
<accession>A0ABP7RIS6</accession>
<dbReference type="PANTHER" id="PTHR34597:SF3">
    <property type="entry name" value="OUTER MEMBRANE TRANSPORTER CDIB"/>
    <property type="match status" value="1"/>
</dbReference>
<evidence type="ECO:0000256" key="5">
    <source>
        <dbReference type="SAM" id="SignalP"/>
    </source>
</evidence>
<gene>
    <name evidence="9" type="ORF">GCM10022279_22310</name>
</gene>
<dbReference type="PIRSF" id="PIRSF029745">
    <property type="entry name" value="FhaC"/>
    <property type="match status" value="1"/>
</dbReference>
<sequence>MHKTTTAPEPRRADRGAALATLLAATLALGLPALQAQAQPAEGAVIDGQQQQRQQERDKALRERMEPAADALRPQATPVAPDIPTEEFPCFPLHAIALTGPRLDHVPWLRDAAGVAWESRPCLGARGIEAVMARLQQALLERGYVTSRTMAVPQNLQDGVLSIAFLPGVLRDVRFSPDSTGHTSLATALPAARGELLQLRDVEQGLENLQRVPNASADIRIAPAEGDGAGPGQSDLVVSYRAAPPLRTNLTLDNGGTRATGRTQATATVSWDNPLGLNDLLYVSAGSSVGNGGGRGTRNGAAHYSVPMGYWLAALTGSRNKYHQSVAGAYQSYIYSGTSSTVDFTLSRVIHRDASSRTVAGVRFFHRTSSNAIDDTEIEVQRRRTAGYELSLSRRGYLGQAVLDAGLAFKRGTGAFGALRAPEEPWGEGTSRMRLFTVDVALAGTLEMAGQRLRYSSAWHGQWNRTPLTPQDRIGIGGRYTVRGFDGESTLLAERGWYWRNDLGLPMGAAAEAFVGLDGGHVDGPSARFLAGRSLAGAAVGVRGAWRALSYEVSLSTPLKKPEHLRTSRANLALNLACSF</sequence>
<dbReference type="RefSeq" id="WP_103046018.1">
    <property type="nucleotide sequence ID" value="NZ_BAABBP010000020.1"/>
</dbReference>
<feature type="chain" id="PRO_5045864593" evidence="5">
    <location>
        <begin position="39"/>
        <end position="580"/>
    </location>
</feature>
<proteinExistence type="predicted"/>
<keyword evidence="3" id="KW-0998">Cell outer membrane</keyword>
<reference evidence="10" key="1">
    <citation type="journal article" date="2019" name="Int. J. Syst. Evol. Microbiol.">
        <title>The Global Catalogue of Microorganisms (GCM) 10K type strain sequencing project: providing services to taxonomists for standard genome sequencing and annotation.</title>
        <authorList>
            <consortium name="The Broad Institute Genomics Platform"/>
            <consortium name="The Broad Institute Genome Sequencing Center for Infectious Disease"/>
            <person name="Wu L."/>
            <person name="Ma J."/>
        </authorList>
    </citation>
    <scope>NUCLEOTIDE SEQUENCE [LARGE SCALE GENOMIC DNA]</scope>
    <source>
        <strain evidence="10">JCM 17561</strain>
    </source>
</reference>
<protein>
    <submittedName>
        <fullName evidence="9">ShlB/FhaC/HecB family hemolysin secretion/activation protein</fullName>
    </submittedName>
</protein>
<organism evidence="9 10">
    <name type="scientific">Comamonas faecalis</name>
    <dbReference type="NCBI Taxonomy" id="1387849"/>
    <lineage>
        <taxon>Bacteria</taxon>
        <taxon>Pseudomonadati</taxon>
        <taxon>Pseudomonadota</taxon>
        <taxon>Betaproteobacteria</taxon>
        <taxon>Burkholderiales</taxon>
        <taxon>Comamonadaceae</taxon>
        <taxon>Comamonas</taxon>
    </lineage>
</organism>
<keyword evidence="2" id="KW-0812">Transmembrane</keyword>
<evidence type="ECO:0000259" key="6">
    <source>
        <dbReference type="Pfam" id="PF03865"/>
    </source>
</evidence>
<feature type="domain" description="Polypeptide-transport-associated ShlB-type" evidence="7">
    <location>
        <begin position="121"/>
        <end position="168"/>
    </location>
</feature>
<dbReference type="InterPro" id="IPR013686">
    <property type="entry name" value="Polypept-transport_assoc_ShlB"/>
</dbReference>
<dbReference type="InterPro" id="IPR005565">
    <property type="entry name" value="Hemolysn_activator_HlyB_C"/>
</dbReference>
<dbReference type="Gene3D" id="2.40.160.50">
    <property type="entry name" value="membrane protein fhac: a member of the omp85/tpsb transporter family"/>
    <property type="match status" value="1"/>
</dbReference>
<dbReference type="Pfam" id="PF08479">
    <property type="entry name" value="POTRA_2"/>
    <property type="match status" value="1"/>
</dbReference>
<feature type="domain" description="ShlB POTRA" evidence="8">
    <location>
        <begin position="171"/>
        <end position="223"/>
    </location>
</feature>
<evidence type="ECO:0000313" key="10">
    <source>
        <dbReference type="Proteomes" id="UP001501627"/>
    </source>
</evidence>
<comment type="caution">
    <text evidence="9">The sequence shown here is derived from an EMBL/GenBank/DDBJ whole genome shotgun (WGS) entry which is preliminary data.</text>
</comment>
<keyword evidence="1" id="KW-0472">Membrane</keyword>
<feature type="compositionally biased region" description="Basic and acidic residues" evidence="4">
    <location>
        <begin position="54"/>
        <end position="67"/>
    </location>
</feature>
<evidence type="ECO:0000313" key="9">
    <source>
        <dbReference type="EMBL" id="GAA3998164.1"/>
    </source>
</evidence>
<evidence type="ECO:0000256" key="4">
    <source>
        <dbReference type="SAM" id="MobiDB-lite"/>
    </source>
</evidence>
<keyword evidence="1" id="KW-1134">Transmembrane beta strand</keyword>
<feature type="domain" description="Haemolysin activator HlyB C-terminal" evidence="6">
    <location>
        <begin position="232"/>
        <end position="544"/>
    </location>
</feature>
<dbReference type="Gene3D" id="3.10.20.310">
    <property type="entry name" value="membrane protein fhac"/>
    <property type="match status" value="1"/>
</dbReference>
<dbReference type="InterPro" id="IPR035251">
    <property type="entry name" value="ShlB_POTRA"/>
</dbReference>
<feature type="signal peptide" evidence="5">
    <location>
        <begin position="1"/>
        <end position="38"/>
    </location>
</feature>
<evidence type="ECO:0000256" key="1">
    <source>
        <dbReference type="ARBA" id="ARBA00022452"/>
    </source>
</evidence>
<dbReference type="PANTHER" id="PTHR34597">
    <property type="entry name" value="SLR1661 PROTEIN"/>
    <property type="match status" value="1"/>
</dbReference>
<dbReference type="InterPro" id="IPR051544">
    <property type="entry name" value="TPS_OM_transporter"/>
</dbReference>